<evidence type="ECO:0000256" key="2">
    <source>
        <dbReference type="ARBA" id="ARBA00023125"/>
    </source>
</evidence>
<dbReference type="GO" id="GO:0003700">
    <property type="term" value="F:DNA-binding transcription factor activity"/>
    <property type="evidence" value="ECO:0007669"/>
    <property type="project" value="InterPro"/>
</dbReference>
<gene>
    <name evidence="6" type="ORF">MMF98_08560</name>
</gene>
<dbReference type="InterPro" id="IPR000485">
    <property type="entry name" value="AsnC-type_HTH_dom"/>
</dbReference>
<dbReference type="Proteomes" id="UP001139447">
    <property type="component" value="Unassembled WGS sequence"/>
</dbReference>
<dbReference type="PRINTS" id="PR00033">
    <property type="entry name" value="HTHASNC"/>
</dbReference>
<dbReference type="RefSeq" id="WP_243305855.1">
    <property type="nucleotide sequence ID" value="NZ_JALGBI010000001.1"/>
</dbReference>
<dbReference type="InterPro" id="IPR000595">
    <property type="entry name" value="cNMP-bd_dom"/>
</dbReference>
<evidence type="ECO:0000256" key="3">
    <source>
        <dbReference type="ARBA" id="ARBA00023163"/>
    </source>
</evidence>
<evidence type="ECO:0000313" key="6">
    <source>
        <dbReference type="EMBL" id="MCJ0763259.1"/>
    </source>
</evidence>
<dbReference type="InterPro" id="IPR000524">
    <property type="entry name" value="Tscrpt_reg_HTH_GntR"/>
</dbReference>
<dbReference type="Pfam" id="PF13545">
    <property type="entry name" value="HTH_Crp_2"/>
    <property type="match status" value="1"/>
</dbReference>
<evidence type="ECO:0000256" key="1">
    <source>
        <dbReference type="ARBA" id="ARBA00023015"/>
    </source>
</evidence>
<dbReference type="Gene3D" id="2.60.120.10">
    <property type="entry name" value="Jelly Rolls"/>
    <property type="match status" value="1"/>
</dbReference>
<dbReference type="GO" id="GO:0043565">
    <property type="term" value="F:sequence-specific DNA binding"/>
    <property type="evidence" value="ECO:0007669"/>
    <property type="project" value="InterPro"/>
</dbReference>
<dbReference type="InterPro" id="IPR036390">
    <property type="entry name" value="WH_DNA-bd_sf"/>
</dbReference>
<organism evidence="6 7">
    <name type="scientific">Variovorax terrae</name>
    <dbReference type="NCBI Taxonomy" id="2923278"/>
    <lineage>
        <taxon>Bacteria</taxon>
        <taxon>Pseudomonadati</taxon>
        <taxon>Pseudomonadota</taxon>
        <taxon>Betaproteobacteria</taxon>
        <taxon>Burkholderiales</taxon>
        <taxon>Comamonadaceae</taxon>
        <taxon>Variovorax</taxon>
    </lineage>
</organism>
<dbReference type="Gene3D" id="1.10.10.10">
    <property type="entry name" value="Winged helix-like DNA-binding domain superfamily/Winged helix DNA-binding domain"/>
    <property type="match status" value="1"/>
</dbReference>
<dbReference type="PROSITE" id="PS50042">
    <property type="entry name" value="CNMP_BINDING_3"/>
    <property type="match status" value="1"/>
</dbReference>
<dbReference type="EMBL" id="JALGBI010000001">
    <property type="protein sequence ID" value="MCJ0763259.1"/>
    <property type="molecule type" value="Genomic_DNA"/>
</dbReference>
<dbReference type="SMART" id="SM00419">
    <property type="entry name" value="HTH_CRP"/>
    <property type="match status" value="1"/>
</dbReference>
<dbReference type="InterPro" id="IPR014710">
    <property type="entry name" value="RmlC-like_jellyroll"/>
</dbReference>
<dbReference type="InterPro" id="IPR036388">
    <property type="entry name" value="WH-like_DNA-bd_sf"/>
</dbReference>
<dbReference type="SUPFAM" id="SSF46785">
    <property type="entry name" value="Winged helix' DNA-binding domain"/>
    <property type="match status" value="1"/>
</dbReference>
<accession>A0A9X1VWC1</accession>
<dbReference type="PANTHER" id="PTHR24567:SF68">
    <property type="entry name" value="DNA-BINDING TRANSCRIPTIONAL DUAL REGULATOR CRP"/>
    <property type="match status" value="1"/>
</dbReference>
<evidence type="ECO:0000313" key="7">
    <source>
        <dbReference type="Proteomes" id="UP001139447"/>
    </source>
</evidence>
<dbReference type="PRINTS" id="PR00034">
    <property type="entry name" value="HTHCRP"/>
</dbReference>
<proteinExistence type="predicted"/>
<keyword evidence="3" id="KW-0804">Transcription</keyword>
<dbReference type="Pfam" id="PF00027">
    <property type="entry name" value="cNMP_binding"/>
    <property type="match status" value="1"/>
</dbReference>
<dbReference type="SMART" id="SM00100">
    <property type="entry name" value="cNMP"/>
    <property type="match status" value="1"/>
</dbReference>
<keyword evidence="1" id="KW-0805">Transcription regulation</keyword>
<protein>
    <submittedName>
        <fullName evidence="6">Crp/Fnr family transcriptional regulator</fullName>
    </submittedName>
</protein>
<dbReference type="PROSITE" id="PS51063">
    <property type="entry name" value="HTH_CRP_2"/>
    <property type="match status" value="1"/>
</dbReference>
<keyword evidence="2" id="KW-0238">DNA-binding</keyword>
<name>A0A9X1VWC1_9BURK</name>
<dbReference type="InterPro" id="IPR018490">
    <property type="entry name" value="cNMP-bd_dom_sf"/>
</dbReference>
<dbReference type="SUPFAM" id="SSF51206">
    <property type="entry name" value="cAMP-binding domain-like"/>
    <property type="match status" value="1"/>
</dbReference>
<evidence type="ECO:0000259" key="5">
    <source>
        <dbReference type="PROSITE" id="PS51063"/>
    </source>
</evidence>
<keyword evidence="7" id="KW-1185">Reference proteome</keyword>
<dbReference type="InterPro" id="IPR050397">
    <property type="entry name" value="Env_Response_Regulators"/>
</dbReference>
<dbReference type="AlphaFoldDB" id="A0A9X1VWC1"/>
<sequence length="231" mass="26065">MFHDISRPSTRLLQSQPWFQRLPEAARARVTERVRTQSGGKGEVLLREGEPVEGWYAVLSGLVKLQSQSPQGRLSVFLGVPGGEWFGEGSVLKTEPRRYDVIALRDTELLCLPRGQFDELRATSLEFNQALVTQMNMRLGQAMAIIEAGRIRSPEQRVALYLSRLFWHGLRRLRLSQEELGHLVGLSRQTVNRALKSLEQQGLVSLESGRVSILDEEKLARLLTHPETAAE</sequence>
<reference evidence="6" key="1">
    <citation type="submission" date="2022-03" db="EMBL/GenBank/DDBJ databases">
        <authorList>
            <person name="Woo C.Y."/>
        </authorList>
    </citation>
    <scope>NUCLEOTIDE SEQUENCE</scope>
    <source>
        <strain evidence="6">CYS-02</strain>
    </source>
</reference>
<dbReference type="InterPro" id="IPR012318">
    <property type="entry name" value="HTH_CRP"/>
</dbReference>
<comment type="caution">
    <text evidence="6">The sequence shown here is derived from an EMBL/GenBank/DDBJ whole genome shotgun (WGS) entry which is preliminary data.</text>
</comment>
<feature type="domain" description="HTH crp-type" evidence="5">
    <location>
        <begin position="152"/>
        <end position="217"/>
    </location>
</feature>
<evidence type="ECO:0000259" key="4">
    <source>
        <dbReference type="PROSITE" id="PS50042"/>
    </source>
</evidence>
<dbReference type="CDD" id="cd00092">
    <property type="entry name" value="HTH_CRP"/>
    <property type="match status" value="1"/>
</dbReference>
<dbReference type="GO" id="GO:0005829">
    <property type="term" value="C:cytosol"/>
    <property type="evidence" value="ECO:0007669"/>
    <property type="project" value="TreeGrafter"/>
</dbReference>
<feature type="domain" description="Cyclic nucleotide-binding" evidence="4">
    <location>
        <begin position="18"/>
        <end position="138"/>
    </location>
</feature>
<dbReference type="PANTHER" id="PTHR24567">
    <property type="entry name" value="CRP FAMILY TRANSCRIPTIONAL REGULATORY PROTEIN"/>
    <property type="match status" value="1"/>
</dbReference>
<dbReference type="PRINTS" id="PR00035">
    <property type="entry name" value="HTHGNTR"/>
</dbReference>
<dbReference type="CDD" id="cd00038">
    <property type="entry name" value="CAP_ED"/>
    <property type="match status" value="1"/>
</dbReference>